<sequence>MNTMILLIDVPFPRASGFLSTRRCPPRTPQSCHRRSNHPGAVSASKAGTPRLVVKGLPAHTVKTVQKMFN</sequence>
<keyword evidence="3" id="KW-1185">Reference proteome</keyword>
<gene>
    <name evidence="2" type="ORF">M407DRAFT_144136</name>
</gene>
<reference evidence="2 3" key="1">
    <citation type="submission" date="2014-04" db="EMBL/GenBank/DDBJ databases">
        <authorList>
            <consortium name="DOE Joint Genome Institute"/>
            <person name="Kuo A."/>
            <person name="Girlanda M."/>
            <person name="Perotto S."/>
            <person name="Kohler A."/>
            <person name="Nagy L.G."/>
            <person name="Floudas D."/>
            <person name="Copeland A."/>
            <person name="Barry K.W."/>
            <person name="Cichocki N."/>
            <person name="Veneault-Fourrey C."/>
            <person name="LaButti K."/>
            <person name="Lindquist E.A."/>
            <person name="Lipzen A."/>
            <person name="Lundell T."/>
            <person name="Morin E."/>
            <person name="Murat C."/>
            <person name="Sun H."/>
            <person name="Tunlid A."/>
            <person name="Henrissat B."/>
            <person name="Grigoriev I.V."/>
            <person name="Hibbett D.S."/>
            <person name="Martin F."/>
            <person name="Nordberg H.P."/>
            <person name="Cantor M.N."/>
            <person name="Hua S.X."/>
        </authorList>
    </citation>
    <scope>NUCLEOTIDE SEQUENCE [LARGE SCALE GENOMIC DNA]</scope>
    <source>
        <strain evidence="2 3">MUT 4182</strain>
    </source>
</reference>
<evidence type="ECO:0000313" key="3">
    <source>
        <dbReference type="Proteomes" id="UP000054248"/>
    </source>
</evidence>
<name>A0A0C3MB38_9AGAM</name>
<feature type="region of interest" description="Disordered" evidence="1">
    <location>
        <begin position="19"/>
        <end position="49"/>
    </location>
</feature>
<dbReference type="Proteomes" id="UP000054248">
    <property type="component" value="Unassembled WGS sequence"/>
</dbReference>
<evidence type="ECO:0000313" key="2">
    <source>
        <dbReference type="EMBL" id="KIO30937.1"/>
    </source>
</evidence>
<organism evidence="2 3">
    <name type="scientific">Tulasnella calospora MUT 4182</name>
    <dbReference type="NCBI Taxonomy" id="1051891"/>
    <lineage>
        <taxon>Eukaryota</taxon>
        <taxon>Fungi</taxon>
        <taxon>Dikarya</taxon>
        <taxon>Basidiomycota</taxon>
        <taxon>Agaricomycotina</taxon>
        <taxon>Agaricomycetes</taxon>
        <taxon>Cantharellales</taxon>
        <taxon>Tulasnellaceae</taxon>
        <taxon>Tulasnella</taxon>
    </lineage>
</organism>
<evidence type="ECO:0000256" key="1">
    <source>
        <dbReference type="SAM" id="MobiDB-lite"/>
    </source>
</evidence>
<dbReference type="HOGENOM" id="CLU_2759675_0_0_1"/>
<proteinExistence type="predicted"/>
<dbReference type="AlphaFoldDB" id="A0A0C3MB38"/>
<dbReference type="EMBL" id="KN822967">
    <property type="protein sequence ID" value="KIO30937.1"/>
    <property type="molecule type" value="Genomic_DNA"/>
</dbReference>
<accession>A0A0C3MB38</accession>
<protein>
    <submittedName>
        <fullName evidence="2">Uncharacterized protein</fullName>
    </submittedName>
</protein>
<reference evidence="3" key="2">
    <citation type="submission" date="2015-01" db="EMBL/GenBank/DDBJ databases">
        <title>Evolutionary Origins and Diversification of the Mycorrhizal Mutualists.</title>
        <authorList>
            <consortium name="DOE Joint Genome Institute"/>
            <consortium name="Mycorrhizal Genomics Consortium"/>
            <person name="Kohler A."/>
            <person name="Kuo A."/>
            <person name="Nagy L.G."/>
            <person name="Floudas D."/>
            <person name="Copeland A."/>
            <person name="Barry K.W."/>
            <person name="Cichocki N."/>
            <person name="Veneault-Fourrey C."/>
            <person name="LaButti K."/>
            <person name="Lindquist E.A."/>
            <person name="Lipzen A."/>
            <person name="Lundell T."/>
            <person name="Morin E."/>
            <person name="Murat C."/>
            <person name="Riley R."/>
            <person name="Ohm R."/>
            <person name="Sun H."/>
            <person name="Tunlid A."/>
            <person name="Henrissat B."/>
            <person name="Grigoriev I.V."/>
            <person name="Hibbett D.S."/>
            <person name="Martin F."/>
        </authorList>
    </citation>
    <scope>NUCLEOTIDE SEQUENCE [LARGE SCALE GENOMIC DNA]</scope>
    <source>
        <strain evidence="3">MUT 4182</strain>
    </source>
</reference>